<accession>A0A5B9VWD6</accession>
<gene>
    <name evidence="1" type="ORF">OJF2_08690</name>
</gene>
<dbReference type="EMBL" id="CP042997">
    <property type="protein sequence ID" value="QEH32399.1"/>
    <property type="molecule type" value="Genomic_DNA"/>
</dbReference>
<dbReference type="KEGG" id="agv:OJF2_08690"/>
<keyword evidence="2" id="KW-1185">Reference proteome</keyword>
<proteinExistence type="predicted"/>
<sequence length="107" mass="11916">MDGNYTGRMLLESARRLGVDAVLVRDAAELIDSLDRERNDPDSRRVIGQLREMGHRYGELARRLKYIAGELQDPADRGKDRVARIGEVLAARREERAAAREAQGGGA</sequence>
<protein>
    <submittedName>
        <fullName evidence="1">Uncharacterized protein</fullName>
    </submittedName>
</protein>
<organism evidence="1 2">
    <name type="scientific">Aquisphaera giovannonii</name>
    <dbReference type="NCBI Taxonomy" id="406548"/>
    <lineage>
        <taxon>Bacteria</taxon>
        <taxon>Pseudomonadati</taxon>
        <taxon>Planctomycetota</taxon>
        <taxon>Planctomycetia</taxon>
        <taxon>Isosphaerales</taxon>
        <taxon>Isosphaeraceae</taxon>
        <taxon>Aquisphaera</taxon>
    </lineage>
</organism>
<reference evidence="1 2" key="1">
    <citation type="submission" date="2019-08" db="EMBL/GenBank/DDBJ databases">
        <title>Deep-cultivation of Planctomycetes and their phenomic and genomic characterization uncovers novel biology.</title>
        <authorList>
            <person name="Wiegand S."/>
            <person name="Jogler M."/>
            <person name="Boedeker C."/>
            <person name="Pinto D."/>
            <person name="Vollmers J."/>
            <person name="Rivas-Marin E."/>
            <person name="Kohn T."/>
            <person name="Peeters S.H."/>
            <person name="Heuer A."/>
            <person name="Rast P."/>
            <person name="Oberbeckmann S."/>
            <person name="Bunk B."/>
            <person name="Jeske O."/>
            <person name="Meyerdierks A."/>
            <person name="Storesund J.E."/>
            <person name="Kallscheuer N."/>
            <person name="Luecker S."/>
            <person name="Lage O.M."/>
            <person name="Pohl T."/>
            <person name="Merkel B.J."/>
            <person name="Hornburger P."/>
            <person name="Mueller R.-W."/>
            <person name="Bruemmer F."/>
            <person name="Labrenz M."/>
            <person name="Spormann A.M."/>
            <person name="Op den Camp H."/>
            <person name="Overmann J."/>
            <person name="Amann R."/>
            <person name="Jetten M.S.M."/>
            <person name="Mascher T."/>
            <person name="Medema M.H."/>
            <person name="Devos D.P."/>
            <person name="Kaster A.-K."/>
            <person name="Ovreas L."/>
            <person name="Rohde M."/>
            <person name="Galperin M.Y."/>
            <person name="Jogler C."/>
        </authorList>
    </citation>
    <scope>NUCLEOTIDE SEQUENCE [LARGE SCALE GENOMIC DNA]</scope>
    <source>
        <strain evidence="1 2">OJF2</strain>
    </source>
</reference>
<dbReference type="AlphaFoldDB" id="A0A5B9VWD6"/>
<dbReference type="Proteomes" id="UP000324233">
    <property type="component" value="Chromosome"/>
</dbReference>
<dbReference type="RefSeq" id="WP_148591546.1">
    <property type="nucleotide sequence ID" value="NZ_CP042997.1"/>
</dbReference>
<evidence type="ECO:0000313" key="2">
    <source>
        <dbReference type="Proteomes" id="UP000324233"/>
    </source>
</evidence>
<evidence type="ECO:0000313" key="1">
    <source>
        <dbReference type="EMBL" id="QEH32399.1"/>
    </source>
</evidence>
<name>A0A5B9VWD6_9BACT</name>